<accession>A9B2D6</accession>
<keyword evidence="2" id="KW-1185">Reference proteome</keyword>
<name>A9B2D6_HERA2</name>
<proteinExistence type="predicted"/>
<reference evidence="1 2" key="1">
    <citation type="journal article" date="2011" name="Stand. Genomic Sci.">
        <title>Complete genome sequence of the filamentous gliding predatory bacterium Herpetosiphon aurantiacus type strain (114-95(T)).</title>
        <authorList>
            <person name="Kiss H."/>
            <person name="Nett M."/>
            <person name="Domin N."/>
            <person name="Martin K."/>
            <person name="Maresca J.A."/>
            <person name="Copeland A."/>
            <person name="Lapidus A."/>
            <person name="Lucas S."/>
            <person name="Berry K.W."/>
            <person name="Glavina Del Rio T."/>
            <person name="Dalin E."/>
            <person name="Tice H."/>
            <person name="Pitluck S."/>
            <person name="Richardson P."/>
            <person name="Bruce D."/>
            <person name="Goodwin L."/>
            <person name="Han C."/>
            <person name="Detter J.C."/>
            <person name="Schmutz J."/>
            <person name="Brettin T."/>
            <person name="Land M."/>
            <person name="Hauser L."/>
            <person name="Kyrpides N.C."/>
            <person name="Ivanova N."/>
            <person name="Goker M."/>
            <person name="Woyke T."/>
            <person name="Klenk H.P."/>
            <person name="Bryant D.A."/>
        </authorList>
    </citation>
    <scope>NUCLEOTIDE SEQUENCE [LARGE SCALE GENOMIC DNA]</scope>
    <source>
        <strain evidence="2">ATCC 23779 / DSM 785 / 114-95</strain>
    </source>
</reference>
<organism evidence="1 2">
    <name type="scientific">Herpetosiphon aurantiacus (strain ATCC 23779 / DSM 785 / 114-95)</name>
    <dbReference type="NCBI Taxonomy" id="316274"/>
    <lineage>
        <taxon>Bacteria</taxon>
        <taxon>Bacillati</taxon>
        <taxon>Chloroflexota</taxon>
        <taxon>Chloroflexia</taxon>
        <taxon>Herpetosiphonales</taxon>
        <taxon>Herpetosiphonaceae</taxon>
        <taxon>Herpetosiphon</taxon>
    </lineage>
</organism>
<dbReference type="AlphaFoldDB" id="A9B2D6"/>
<dbReference type="HOGENOM" id="CLU_1600444_0_0_0"/>
<dbReference type="Proteomes" id="UP000000787">
    <property type="component" value="Chromosome"/>
</dbReference>
<evidence type="ECO:0000313" key="1">
    <source>
        <dbReference type="EMBL" id="ABX03981.1"/>
    </source>
</evidence>
<sequence length="166" mass="18283">MTATIAELQNQLLEVLPESGRTDLTTESHAAAGVQVWIERDGVGWHAYLSTPTIEHQYISSRFIERNLESLKEHAVFCADEAVLDLTPKVPAAAKPAKKTRKTKKPLCACPSCTKQSNANGVFHCLKGREYVIFAAGQCLGYRKTESAADTVLREYRYAQLTKAAA</sequence>
<dbReference type="BioCyc" id="HAUR316274:GHYA-1357-MONOMER"/>
<protein>
    <submittedName>
        <fullName evidence="1">Uncharacterized protein</fullName>
    </submittedName>
</protein>
<dbReference type="EMBL" id="CP000875">
    <property type="protein sequence ID" value="ABX03981.1"/>
    <property type="molecule type" value="Genomic_DNA"/>
</dbReference>
<dbReference type="KEGG" id="hau:Haur_1336"/>
<evidence type="ECO:0000313" key="2">
    <source>
        <dbReference type="Proteomes" id="UP000000787"/>
    </source>
</evidence>
<dbReference type="InParanoid" id="A9B2D6"/>
<gene>
    <name evidence="1" type="ordered locus">Haur_1336</name>
</gene>